<dbReference type="PANTHER" id="PTHR43719:SF28">
    <property type="entry name" value="PEROXIDE STRESS-ACTIVATED HISTIDINE KINASE MAK1-RELATED"/>
    <property type="match status" value="1"/>
</dbReference>
<dbReference type="eggNOG" id="COG2205">
    <property type="taxonomic scope" value="Bacteria"/>
</dbReference>
<dbReference type="EMBL" id="ABCC02000022">
    <property type="protein sequence ID" value="EDP17506.1"/>
    <property type="molecule type" value="Genomic_DNA"/>
</dbReference>
<reference evidence="6 7" key="2">
    <citation type="submission" date="2007-09" db="EMBL/GenBank/DDBJ databases">
        <title>Draft genome sequence of Clostridium bolteae (ATCC BAA-613).</title>
        <authorList>
            <person name="Sudarsanam P."/>
            <person name="Ley R."/>
            <person name="Guruge J."/>
            <person name="Turnbaugh P.J."/>
            <person name="Mahowald M."/>
            <person name="Liep D."/>
            <person name="Gordon J."/>
        </authorList>
    </citation>
    <scope>NUCLEOTIDE SEQUENCE [LARGE SCALE GENOMIC DNA]</scope>
    <source>
        <strain evidence="7">ATCC BAA-613 / DSM 15670 / CCUG 46953 / JCM 12243 / WAL 16351</strain>
    </source>
</reference>
<proteinExistence type="predicted"/>
<dbReference type="RefSeq" id="WP_002566003.1">
    <property type="nucleotide sequence ID" value="NZ_DS480679.1"/>
</dbReference>
<dbReference type="AlphaFoldDB" id="A8RN28"/>
<evidence type="ECO:0000256" key="3">
    <source>
        <dbReference type="ARBA" id="ARBA00023012"/>
    </source>
</evidence>
<evidence type="ECO:0000313" key="7">
    <source>
        <dbReference type="Proteomes" id="UP000005396"/>
    </source>
</evidence>
<keyword evidence="3" id="KW-0902">Two-component regulatory system</keyword>
<gene>
    <name evidence="6" type="ORF">CLOBOL_02083</name>
</gene>
<dbReference type="SUPFAM" id="SSF55874">
    <property type="entry name" value="ATPase domain of HSP90 chaperone/DNA topoisomerase II/histidine kinase"/>
    <property type="match status" value="1"/>
</dbReference>
<dbReference type="HOGENOM" id="CLU_1755645_0_0_9"/>
<keyword evidence="4" id="KW-1133">Transmembrane helix</keyword>
<feature type="transmembrane region" description="Helical" evidence="4">
    <location>
        <begin position="6"/>
        <end position="29"/>
    </location>
</feature>
<reference evidence="6 7" key="1">
    <citation type="submission" date="2007-08" db="EMBL/GenBank/DDBJ databases">
        <authorList>
            <person name="Fulton L."/>
            <person name="Clifton S."/>
            <person name="Fulton B."/>
            <person name="Xu J."/>
            <person name="Minx P."/>
            <person name="Pepin K.H."/>
            <person name="Johnson M."/>
            <person name="Thiruvilangam P."/>
            <person name="Bhonagiri V."/>
            <person name="Nash W.E."/>
            <person name="Mardis E.R."/>
            <person name="Wilson R.K."/>
        </authorList>
    </citation>
    <scope>NUCLEOTIDE SEQUENCE [LARGE SCALE GENOMIC DNA]</scope>
    <source>
        <strain evidence="7">ATCC BAA-613 / DSM 15670 / CCUG 46953 / JCM 12243 / WAL 16351</strain>
    </source>
</reference>
<dbReference type="InterPro" id="IPR050956">
    <property type="entry name" value="2C_system_His_kinase"/>
</dbReference>
<dbReference type="InterPro" id="IPR036890">
    <property type="entry name" value="HATPase_C_sf"/>
</dbReference>
<dbReference type="PANTHER" id="PTHR43719">
    <property type="entry name" value="TWO-COMPONENT HISTIDINE KINASE"/>
    <property type="match status" value="1"/>
</dbReference>
<accession>A8RN28</accession>
<dbReference type="PaxDb" id="411902-CLOBOL_02083"/>
<dbReference type="PROSITE" id="PS50109">
    <property type="entry name" value="HIS_KIN"/>
    <property type="match status" value="1"/>
</dbReference>
<dbReference type="InterPro" id="IPR005467">
    <property type="entry name" value="His_kinase_dom"/>
</dbReference>
<evidence type="ECO:0000256" key="1">
    <source>
        <dbReference type="ARBA" id="ARBA00022553"/>
    </source>
</evidence>
<dbReference type="Proteomes" id="UP000005396">
    <property type="component" value="Unassembled WGS sequence"/>
</dbReference>
<keyword evidence="2" id="KW-0418">Kinase</keyword>
<keyword evidence="4" id="KW-0812">Transmembrane</keyword>
<evidence type="ECO:0000256" key="2">
    <source>
        <dbReference type="ARBA" id="ARBA00022777"/>
    </source>
</evidence>
<name>A8RN28_ENTBW</name>
<evidence type="ECO:0000259" key="5">
    <source>
        <dbReference type="PROSITE" id="PS50109"/>
    </source>
</evidence>
<comment type="caution">
    <text evidence="6">The sequence shown here is derived from an EMBL/GenBank/DDBJ whole genome shotgun (WGS) entry which is preliminary data.</text>
</comment>
<dbReference type="Gene3D" id="3.30.565.10">
    <property type="entry name" value="Histidine kinase-like ATPase, C-terminal domain"/>
    <property type="match status" value="1"/>
</dbReference>
<keyword evidence="2" id="KW-0808">Transferase</keyword>
<sequence>MNQKKVKILPLSILIISVLCFLSVGYWIYQKRVRNVILQKTVASTTFLKDIINDVLDMSKIESGQLEPICRNIDLNGLLSEVETLLETQARHKQIDFTVNTQGIKQKWIAGDPIRIKQILMNILGNAIKFTPEGGGQNRGACSSGRYH</sequence>
<feature type="domain" description="Histidine kinase" evidence="5">
    <location>
        <begin position="48"/>
        <end position="148"/>
    </location>
</feature>
<organism evidence="6 7">
    <name type="scientific">Enterocloster bolteae (strain ATCC BAA-613 / DSM 15670 / CCUG 46953 / JCM 12243 / WAL 16351)</name>
    <name type="common">Clostridium bolteae</name>
    <dbReference type="NCBI Taxonomy" id="411902"/>
    <lineage>
        <taxon>Bacteria</taxon>
        <taxon>Bacillati</taxon>
        <taxon>Bacillota</taxon>
        <taxon>Clostridia</taxon>
        <taxon>Lachnospirales</taxon>
        <taxon>Lachnospiraceae</taxon>
        <taxon>Enterocloster</taxon>
    </lineage>
</organism>
<keyword evidence="4" id="KW-0472">Membrane</keyword>
<evidence type="ECO:0000313" key="6">
    <source>
        <dbReference type="EMBL" id="EDP17506.1"/>
    </source>
</evidence>
<keyword evidence="1" id="KW-0597">Phosphoprotein</keyword>
<protein>
    <recommendedName>
        <fullName evidence="5">Histidine kinase domain-containing protein</fullName>
    </recommendedName>
</protein>
<dbReference type="GO" id="GO:0016301">
    <property type="term" value="F:kinase activity"/>
    <property type="evidence" value="ECO:0007669"/>
    <property type="project" value="UniProtKB-KW"/>
</dbReference>
<evidence type="ECO:0000256" key="4">
    <source>
        <dbReference type="SAM" id="Phobius"/>
    </source>
</evidence>
<dbReference type="GO" id="GO:0000160">
    <property type="term" value="P:phosphorelay signal transduction system"/>
    <property type="evidence" value="ECO:0007669"/>
    <property type="project" value="UniProtKB-KW"/>
</dbReference>